<feature type="compositionally biased region" description="Basic and acidic residues" evidence="11">
    <location>
        <begin position="396"/>
        <end position="414"/>
    </location>
</feature>
<evidence type="ECO:0000256" key="10">
    <source>
        <dbReference type="PROSITE-ProRule" id="PRU00339"/>
    </source>
</evidence>
<keyword evidence="3" id="KW-0677">Repeat</keyword>
<evidence type="ECO:0000256" key="9">
    <source>
        <dbReference type="ARBA" id="ARBA00035438"/>
    </source>
</evidence>
<dbReference type="GO" id="GO:0006412">
    <property type="term" value="P:translation"/>
    <property type="evidence" value="ECO:0007669"/>
    <property type="project" value="InterPro"/>
</dbReference>
<proteinExistence type="inferred from homology"/>
<dbReference type="PANTHER" id="PTHR44314">
    <property type="entry name" value="CILIA- AND FLAGELLA-ASSOCIATED PROTEIN 70"/>
    <property type="match status" value="1"/>
</dbReference>
<dbReference type="HAMAP" id="MF_00385">
    <property type="entry name" value="Ribosomal_bS16"/>
    <property type="match status" value="1"/>
</dbReference>
<protein>
    <recommendedName>
        <fullName evidence="8">Small ribosomal subunit protein bS16m</fullName>
    </recommendedName>
    <alternativeName>
        <fullName evidence="9">28S ribosomal protein S16, mitochondrial</fullName>
    </alternativeName>
</protein>
<evidence type="ECO:0000256" key="5">
    <source>
        <dbReference type="ARBA" id="ARBA00022980"/>
    </source>
</evidence>
<feature type="region of interest" description="Disordered" evidence="11">
    <location>
        <begin position="387"/>
        <end position="434"/>
    </location>
</feature>
<dbReference type="GO" id="GO:0070062">
    <property type="term" value="C:extracellular exosome"/>
    <property type="evidence" value="ECO:0007669"/>
    <property type="project" value="TreeGrafter"/>
</dbReference>
<dbReference type="GO" id="GO:0060271">
    <property type="term" value="P:cilium assembly"/>
    <property type="evidence" value="ECO:0007669"/>
    <property type="project" value="TreeGrafter"/>
</dbReference>
<dbReference type="Pfam" id="PF13181">
    <property type="entry name" value="TPR_8"/>
    <property type="match status" value="2"/>
</dbReference>
<evidence type="ECO:0000256" key="11">
    <source>
        <dbReference type="SAM" id="MobiDB-lite"/>
    </source>
</evidence>
<name>A0A6B0QN29_9CETA</name>
<dbReference type="GO" id="GO:0031514">
    <property type="term" value="C:motile cilium"/>
    <property type="evidence" value="ECO:0007669"/>
    <property type="project" value="TreeGrafter"/>
</dbReference>
<dbReference type="InterPro" id="IPR019734">
    <property type="entry name" value="TPR_rpt"/>
</dbReference>
<dbReference type="SMART" id="SM00028">
    <property type="entry name" value="TPR"/>
    <property type="match status" value="9"/>
</dbReference>
<dbReference type="PROSITE" id="PS50005">
    <property type="entry name" value="TPR"/>
    <property type="match status" value="1"/>
</dbReference>
<dbReference type="InterPro" id="IPR011990">
    <property type="entry name" value="TPR-like_helical_dom_sf"/>
</dbReference>
<dbReference type="GO" id="GO:0003341">
    <property type="term" value="P:cilium movement"/>
    <property type="evidence" value="ECO:0007669"/>
    <property type="project" value="TreeGrafter"/>
</dbReference>
<keyword evidence="4 10" id="KW-0802">TPR repeat</keyword>
<evidence type="ECO:0000256" key="2">
    <source>
        <dbReference type="ARBA" id="ARBA00006668"/>
    </source>
</evidence>
<evidence type="ECO:0000256" key="1">
    <source>
        <dbReference type="ARBA" id="ARBA00004173"/>
    </source>
</evidence>
<evidence type="ECO:0000313" key="13">
    <source>
        <dbReference type="Proteomes" id="UP000322234"/>
    </source>
</evidence>
<evidence type="ECO:0000256" key="4">
    <source>
        <dbReference type="ARBA" id="ARBA00022803"/>
    </source>
</evidence>
<dbReference type="SUPFAM" id="SSF48452">
    <property type="entry name" value="TPR-like"/>
    <property type="match status" value="2"/>
</dbReference>
<dbReference type="GO" id="GO:0003735">
    <property type="term" value="F:structural constituent of ribosome"/>
    <property type="evidence" value="ECO:0007669"/>
    <property type="project" value="InterPro"/>
</dbReference>
<evidence type="ECO:0000256" key="3">
    <source>
        <dbReference type="ARBA" id="ARBA00022737"/>
    </source>
</evidence>
<organism evidence="12 13">
    <name type="scientific">Bos mutus</name>
    <name type="common">wild yak</name>
    <dbReference type="NCBI Taxonomy" id="72004"/>
    <lineage>
        <taxon>Eukaryota</taxon>
        <taxon>Metazoa</taxon>
        <taxon>Chordata</taxon>
        <taxon>Craniata</taxon>
        <taxon>Vertebrata</taxon>
        <taxon>Euteleostomi</taxon>
        <taxon>Mammalia</taxon>
        <taxon>Eutheria</taxon>
        <taxon>Laurasiatheria</taxon>
        <taxon>Artiodactyla</taxon>
        <taxon>Ruminantia</taxon>
        <taxon>Pecora</taxon>
        <taxon>Bovidae</taxon>
        <taxon>Bovinae</taxon>
        <taxon>Bos</taxon>
    </lineage>
</organism>
<accession>A0A6B0QN29</accession>
<comment type="caution">
    <text evidence="12">The sequence shown here is derived from an EMBL/GenBank/DDBJ whole genome shotgun (WGS) entry which is preliminary data.</text>
</comment>
<dbReference type="FunFam" id="3.30.1320.10:FF:000004">
    <property type="entry name" value="28S ribosomal protein S16, mitochondrial"/>
    <property type="match status" value="1"/>
</dbReference>
<dbReference type="Gene3D" id="1.25.40.10">
    <property type="entry name" value="Tetratricopeptide repeat domain"/>
    <property type="match status" value="3"/>
</dbReference>
<gene>
    <name evidence="12" type="ORF">E5288_WYG000221</name>
</gene>
<keyword evidence="7" id="KW-0687">Ribonucleoprotein</keyword>
<comment type="similarity">
    <text evidence="2">Belongs to the bacterial ribosomal protein bS16 family.</text>
</comment>
<dbReference type="InterPro" id="IPR052628">
    <property type="entry name" value="CFAP70"/>
</dbReference>
<reference evidence="12" key="1">
    <citation type="submission" date="2019-10" db="EMBL/GenBank/DDBJ databases">
        <title>The sequence and de novo assembly of the wild yak genome.</title>
        <authorList>
            <person name="Liu Y."/>
        </authorList>
    </citation>
    <scope>NUCLEOTIDE SEQUENCE [LARGE SCALE GENOMIC DNA]</scope>
    <source>
        <strain evidence="12">WY2019</strain>
    </source>
</reference>
<dbReference type="InterPro" id="IPR000307">
    <property type="entry name" value="Ribosomal_bS16"/>
</dbReference>
<dbReference type="NCBIfam" id="TIGR00002">
    <property type="entry name" value="S16"/>
    <property type="match status" value="1"/>
</dbReference>
<feature type="region of interest" description="Disordered" evidence="11">
    <location>
        <begin position="1100"/>
        <end position="1132"/>
    </location>
</feature>
<dbReference type="InterPro" id="IPR023803">
    <property type="entry name" value="Ribosomal_bS16_dom_sf"/>
</dbReference>
<comment type="subcellular location">
    <subcellularLocation>
        <location evidence="1">Mitochondrion</location>
    </subcellularLocation>
</comment>
<dbReference type="Proteomes" id="UP000322234">
    <property type="component" value="Unassembled WGS sequence"/>
</dbReference>
<dbReference type="GO" id="GO:0005743">
    <property type="term" value="C:mitochondrial inner membrane"/>
    <property type="evidence" value="ECO:0007669"/>
    <property type="project" value="UniProtKB-ARBA"/>
</dbReference>
<keyword evidence="13" id="KW-1185">Reference proteome</keyword>
<evidence type="ECO:0000313" key="12">
    <source>
        <dbReference type="EMBL" id="MXQ78989.1"/>
    </source>
</evidence>
<dbReference type="EMBL" id="VBQZ03000001">
    <property type="protein sequence ID" value="MXQ78989.1"/>
    <property type="molecule type" value="Genomic_DNA"/>
</dbReference>
<feature type="repeat" description="TPR" evidence="10">
    <location>
        <begin position="988"/>
        <end position="1021"/>
    </location>
</feature>
<dbReference type="GO" id="GO:0005763">
    <property type="term" value="C:mitochondrial small ribosomal subunit"/>
    <property type="evidence" value="ECO:0007669"/>
    <property type="project" value="UniProtKB-ARBA"/>
</dbReference>
<dbReference type="Pfam" id="PF00886">
    <property type="entry name" value="Ribosomal_S16"/>
    <property type="match status" value="1"/>
</dbReference>
<evidence type="ECO:0000256" key="7">
    <source>
        <dbReference type="ARBA" id="ARBA00023274"/>
    </source>
</evidence>
<keyword evidence="5" id="KW-0689">Ribosomal protein</keyword>
<dbReference type="PANTHER" id="PTHR44314:SF1">
    <property type="entry name" value="CILIA- AND FLAGELLA-ASSOCIATED PROTEIN 70"/>
    <property type="match status" value="1"/>
</dbReference>
<dbReference type="Gene3D" id="3.30.1320.10">
    <property type="match status" value="1"/>
</dbReference>
<sequence>MNSCLGKGFKGDTSVTFIRAEFNQVVLGDSAKITVSPEGTAKYNFTCSFEFNPEGGGIALDDLAHKPVFLTVTEVLPKEKKQKEEKTMVLGQAAVDLLPLLEGESSFETMVPLHPVPGSPIEPFRSGVKQCSLEVKVFVAEPLLTPAQISGGNLLKVTLEAAYSVPESFLPIGPLQNYMVGMQVPSAGEKDYPIFFKNGTLKLGGEREPVPRPKKWPIPNILAPGANNIPDSFIVGGPYEEEEGELNHPEDREFRNQAECMKKRITWDLESRCYLDPPAVVSFQKRIADCRFWPVEITRVPLVAVPKGKSAKFEKTDDEGQFSFHGVAYVNMVPLLYPGVKKIRGAFHVYPYLDSTVYEKTKCLFSLFRDTGHNLIQNNKVGGINSPVSKPVVSKNLKEDKTVKEKDMEGKPRPGDVQAPSIKSQSSDTPLEMEPSLCNNPEGQQYVEAGTYIVLEIELDKALVPKRMPEELARRVKEMIPPRPPLTRRTGGAQKAVSDYHMQIKNISRAILNEYHNMFGKQVVKTGNDIDSETLEEQKCQLNYELNCSGKYFAFKEQLKHAVVKIVREKYLKTTSFESQEELQKFISELYVFLVDQMHVALNQTMPDDVQGTPPAIYTSSEQLRLFAFEAEVNENYEMATVYYEERLVREPQNLEHWLDYGAFCLLTEDNIKAQECFRKALSLNQNHIQSLLLCGVLAVLMENYEQAEVFFEDATCLEPTNVVAWTLLGLYYEIQNNDIRMEMAFHEASKQLQARVLQAQVTKQKSTGTIEYVEEGGKAESSLGPWGVTNVSSIAALKMEAPTGLGAPLSILDEFLDESSQLQSDSHEPILSVQSQDPATSQKASNIFIKETGSKKEALKSQESSTCLHSTPYSVSQTPTTIFMETIRFLMKVNAVQYVHRVLAHELLCPHGGPSCEYYLVLAQTHLLKKDFAKAEEYLQQAAQMDYLNPNVWGVKGHLYFLSGNHVEAKACYERTISFVVDASEMHFIFLRLGQIYLEEKEYEKAKKTYLQACKRSPSCLTWLGLGIACYRLEELTEAEDALSEANALNNYNAEVWAYLALVCLKAGRQLEAEQAYKYTMKLKLKDENLLAELHMVQETEDTENKRDMEKQEGNAGTGPEEAGRVDNSASGTKVPGLEWRRVEVRGSSALSLLFSLNSYEINGVHFIDEAAGLQLVPETVNSRPVLSALATVLCKAYRGGHLTIRLALGGCTNRPFYRIVAAHNKCPRDGRFVEQLGSYDPMPNSHGEKLVALNLDRIRHWIGCGAHLSKPVEKLLGLSGFFPLHPMVITNAERLRRKRAQEVLLAAQKTDTEATETKEN</sequence>
<feature type="compositionally biased region" description="Basic and acidic residues" evidence="11">
    <location>
        <begin position="1104"/>
        <end position="1114"/>
    </location>
</feature>
<evidence type="ECO:0000256" key="8">
    <source>
        <dbReference type="ARBA" id="ARBA00035263"/>
    </source>
</evidence>
<dbReference type="SUPFAM" id="SSF54565">
    <property type="entry name" value="Ribosomal protein S16"/>
    <property type="match status" value="1"/>
</dbReference>
<evidence type="ECO:0000256" key="6">
    <source>
        <dbReference type="ARBA" id="ARBA00023128"/>
    </source>
</evidence>
<keyword evidence="6" id="KW-0496">Mitochondrion</keyword>